<organism evidence="3 4">
    <name type="scientific">Candidatus Tokpelaia hoelldobleri</name>
    <dbReference type="NCBI Taxonomy" id="1902579"/>
    <lineage>
        <taxon>Bacteria</taxon>
        <taxon>Pseudomonadati</taxon>
        <taxon>Pseudomonadota</taxon>
        <taxon>Alphaproteobacteria</taxon>
        <taxon>Hyphomicrobiales</taxon>
        <taxon>Candidatus Tokpelaia</taxon>
    </lineage>
</organism>
<keyword evidence="1" id="KW-0472">Membrane</keyword>
<reference evidence="3 4" key="2">
    <citation type="journal article" date="2016" name="Sci. Rep.">
        <title>The genome of Rhizobiales bacteria in predatory ants reveals urease gene functions but no genes for nitrogen fixation.</title>
        <authorList>
            <person name="Neuvonen M.M."/>
            <person name="Tamarit D."/>
            <person name="Naslund K."/>
            <person name="Liebig J."/>
            <person name="Feldhaar H."/>
            <person name="Moran N.A."/>
            <person name="Guy L."/>
            <person name="Andersson S.G."/>
        </authorList>
    </citation>
    <scope>NUCLEOTIDE SEQUENCE [LARGE SCALE GENOMIC DNA]</scope>
    <source>
        <strain evidence="3 4">Hsal</strain>
    </source>
</reference>
<dbReference type="PANTHER" id="PTHR36698:SF2">
    <property type="entry name" value="MCE_MLAD DOMAIN-CONTAINING PROTEIN"/>
    <property type="match status" value="1"/>
</dbReference>
<dbReference type="PANTHER" id="PTHR36698">
    <property type="entry name" value="BLL5892 PROTEIN"/>
    <property type="match status" value="1"/>
</dbReference>
<dbReference type="Pfam" id="PF02470">
    <property type="entry name" value="MlaD"/>
    <property type="match status" value="1"/>
</dbReference>
<reference evidence="3 4" key="1">
    <citation type="journal article" date="2010" name="Science">
        <title>Genomic comparison of the ants Camponotus floridanus and Harpegnathos saltator.</title>
        <authorList>
            <person name="Bonasio R."/>
            <person name="Zhang G."/>
            <person name="Ye C."/>
            <person name="Mutti N.S."/>
            <person name="Fang X."/>
            <person name="Qin N."/>
            <person name="Donahue G."/>
            <person name="Yang P."/>
            <person name="Li Q."/>
            <person name="Li C."/>
            <person name="Zhang P."/>
            <person name="Huang Z."/>
            <person name="Berger S.L."/>
            <person name="Reinberg D."/>
            <person name="Wang J."/>
            <person name="Liebig J."/>
        </authorList>
    </citation>
    <scope>NUCLEOTIDE SEQUENCE [LARGE SCALE GENOMIC DNA]</scope>
    <source>
        <strain evidence="3 4">Hsal</strain>
    </source>
</reference>
<evidence type="ECO:0000313" key="3">
    <source>
        <dbReference type="EMBL" id="AQS41647.1"/>
    </source>
</evidence>
<dbReference type="KEGG" id="thd:BHV28_09510"/>
<keyword evidence="4" id="KW-1185">Reference proteome</keyword>
<evidence type="ECO:0000313" key="4">
    <source>
        <dbReference type="Proteomes" id="UP000188912"/>
    </source>
</evidence>
<gene>
    <name evidence="3" type="ORF">BHV28_09510</name>
</gene>
<dbReference type="AlphaFoldDB" id="A0A1U9JUU4"/>
<evidence type="ECO:0000259" key="2">
    <source>
        <dbReference type="Pfam" id="PF02470"/>
    </source>
</evidence>
<name>A0A1U9JUU4_9HYPH</name>
<dbReference type="SUPFAM" id="SSF58100">
    <property type="entry name" value="Bacterial hemolysins"/>
    <property type="match status" value="1"/>
</dbReference>
<evidence type="ECO:0000256" key="1">
    <source>
        <dbReference type="SAM" id="Phobius"/>
    </source>
</evidence>
<keyword evidence="1" id="KW-0812">Transmembrane</keyword>
<dbReference type="STRING" id="1902579.BHV28_09510"/>
<feature type="transmembrane region" description="Helical" evidence="1">
    <location>
        <begin position="7"/>
        <end position="29"/>
    </location>
</feature>
<sequence length="322" mass="35427">METKANYVLVGIFTLAVLILAFLLVYTIGRFGETSNLKPLNIRIPGSAVTGLDRGSLVYFNGIRVGQVKSLRLDDKNPNMVIARTEVNGTTPITRSTEASLGSQGVTGVAYVELKGGSLNEPNLLTEAEKSNSVARIDADPSALNNLLVSARDIASHTNAVLSELEEMVRDLRQPLTNTVKNMETFSDTLKDNKDDLKKMIADIGTTADRFSKASERVDSIMAKLDLMLSPDNKDGVVVQARETLTSIREAVDTFTDHVEPIANNLEHFSGQGLRNIEAFVLESRRSIERIERALTDFEKNPQRILYGGEGTVPQYDGRTRR</sequence>
<dbReference type="EMBL" id="CP017315">
    <property type="protein sequence ID" value="AQS41647.1"/>
    <property type="molecule type" value="Genomic_DNA"/>
</dbReference>
<feature type="domain" description="Mce/MlaD" evidence="2">
    <location>
        <begin position="47"/>
        <end position="117"/>
    </location>
</feature>
<keyword evidence="1" id="KW-1133">Transmembrane helix</keyword>
<proteinExistence type="predicted"/>
<protein>
    <submittedName>
        <fullName evidence="3">ABC transporter</fullName>
    </submittedName>
</protein>
<accession>A0A1U9JUU4</accession>
<dbReference type="Proteomes" id="UP000188912">
    <property type="component" value="Chromosome"/>
</dbReference>
<dbReference type="InterPro" id="IPR003399">
    <property type="entry name" value="Mce/MlaD"/>
</dbReference>